<reference evidence="1" key="2">
    <citation type="journal article" date="2015" name="Data Brief">
        <title>Shoot transcriptome of the giant reed, Arundo donax.</title>
        <authorList>
            <person name="Barrero R.A."/>
            <person name="Guerrero F.D."/>
            <person name="Moolhuijzen P."/>
            <person name="Goolsby J.A."/>
            <person name="Tidwell J."/>
            <person name="Bellgard S.E."/>
            <person name="Bellgard M.I."/>
        </authorList>
    </citation>
    <scope>NUCLEOTIDE SEQUENCE</scope>
    <source>
        <tissue evidence="1">Shoot tissue taken approximately 20 cm above the soil surface</tissue>
    </source>
</reference>
<name>A0A0A9I3I7_ARUDO</name>
<organism evidence="1">
    <name type="scientific">Arundo donax</name>
    <name type="common">Giant reed</name>
    <name type="synonym">Donax arundinaceus</name>
    <dbReference type="NCBI Taxonomy" id="35708"/>
    <lineage>
        <taxon>Eukaryota</taxon>
        <taxon>Viridiplantae</taxon>
        <taxon>Streptophyta</taxon>
        <taxon>Embryophyta</taxon>
        <taxon>Tracheophyta</taxon>
        <taxon>Spermatophyta</taxon>
        <taxon>Magnoliopsida</taxon>
        <taxon>Liliopsida</taxon>
        <taxon>Poales</taxon>
        <taxon>Poaceae</taxon>
        <taxon>PACMAD clade</taxon>
        <taxon>Arundinoideae</taxon>
        <taxon>Arundineae</taxon>
        <taxon>Arundo</taxon>
    </lineage>
</organism>
<proteinExistence type="predicted"/>
<reference evidence="1" key="1">
    <citation type="submission" date="2014-09" db="EMBL/GenBank/DDBJ databases">
        <authorList>
            <person name="Magalhaes I.L.F."/>
            <person name="Oliveira U."/>
            <person name="Santos F.R."/>
            <person name="Vidigal T.H.D.A."/>
            <person name="Brescovit A.D."/>
            <person name="Santos A.J."/>
        </authorList>
    </citation>
    <scope>NUCLEOTIDE SEQUENCE</scope>
    <source>
        <tissue evidence="1">Shoot tissue taken approximately 20 cm above the soil surface</tissue>
    </source>
</reference>
<evidence type="ECO:0000313" key="1">
    <source>
        <dbReference type="EMBL" id="JAE39743.1"/>
    </source>
</evidence>
<accession>A0A0A9I3I7</accession>
<protein>
    <submittedName>
        <fullName evidence="1">Uncharacterized protein</fullName>
    </submittedName>
</protein>
<dbReference type="EMBL" id="GBRH01158153">
    <property type="protein sequence ID" value="JAE39743.1"/>
    <property type="molecule type" value="Transcribed_RNA"/>
</dbReference>
<sequence>MTSAAVVDQ</sequence>